<dbReference type="EMBL" id="VSSQ01004024">
    <property type="protein sequence ID" value="MPM23409.1"/>
    <property type="molecule type" value="Genomic_DNA"/>
</dbReference>
<reference evidence="1" key="1">
    <citation type="submission" date="2019-08" db="EMBL/GenBank/DDBJ databases">
        <authorList>
            <person name="Kucharzyk K."/>
            <person name="Murdoch R.W."/>
            <person name="Higgins S."/>
            <person name="Loffler F."/>
        </authorList>
    </citation>
    <scope>NUCLEOTIDE SEQUENCE</scope>
</reference>
<evidence type="ECO:0000313" key="1">
    <source>
        <dbReference type="EMBL" id="MPM23409.1"/>
    </source>
</evidence>
<proteinExistence type="predicted"/>
<accession>A0A644Y522</accession>
<dbReference type="AlphaFoldDB" id="A0A644Y522"/>
<gene>
    <name evidence="1" type="ORF">SDC9_69881</name>
</gene>
<comment type="caution">
    <text evidence="1">The sequence shown here is derived from an EMBL/GenBank/DDBJ whole genome shotgun (WGS) entry which is preliminary data.</text>
</comment>
<organism evidence="1">
    <name type="scientific">bioreactor metagenome</name>
    <dbReference type="NCBI Taxonomy" id="1076179"/>
    <lineage>
        <taxon>unclassified sequences</taxon>
        <taxon>metagenomes</taxon>
        <taxon>ecological metagenomes</taxon>
    </lineage>
</organism>
<sequence>MSFKRMAAVDRANRADARFSRRLGFMGRFHTDIFLFNLADLPVGFQRRCRKNRVGELGGRLGLVNFLKIQARFRLGFCLVKNTLLS</sequence>
<protein>
    <submittedName>
        <fullName evidence="1">Uncharacterized protein</fullName>
    </submittedName>
</protein>
<name>A0A644Y522_9ZZZZ</name>